<comment type="caution">
    <text evidence="2">The sequence shown here is derived from an EMBL/GenBank/DDBJ whole genome shotgun (WGS) entry which is preliminary data.</text>
</comment>
<sequence>MLAQEGGRAHYTYQWNNLVGDRHPAGNDRWRPCDRDKFMAAKSEAYPQAVTSDKPSALLEKLVASVRADTPVGVLCTLECRAEALCWMTTFRFKIGEGVTAPHKPAFKVSVLATPNKGGAAGRSFIRSDFRDNGGKCSNTARAPAKMADKDSAAAAADRAPGLRPRPAARH</sequence>
<organism evidence="2 3">
    <name type="scientific">Eumeta variegata</name>
    <name type="common">Bagworm moth</name>
    <name type="synonym">Eumeta japonica</name>
    <dbReference type="NCBI Taxonomy" id="151549"/>
    <lineage>
        <taxon>Eukaryota</taxon>
        <taxon>Metazoa</taxon>
        <taxon>Ecdysozoa</taxon>
        <taxon>Arthropoda</taxon>
        <taxon>Hexapoda</taxon>
        <taxon>Insecta</taxon>
        <taxon>Pterygota</taxon>
        <taxon>Neoptera</taxon>
        <taxon>Endopterygota</taxon>
        <taxon>Lepidoptera</taxon>
        <taxon>Glossata</taxon>
        <taxon>Ditrysia</taxon>
        <taxon>Tineoidea</taxon>
        <taxon>Psychidae</taxon>
        <taxon>Oiketicinae</taxon>
        <taxon>Eumeta</taxon>
    </lineage>
</organism>
<accession>A0A4C1TDQ8</accession>
<evidence type="ECO:0000313" key="2">
    <source>
        <dbReference type="EMBL" id="GBP11700.1"/>
    </source>
</evidence>
<gene>
    <name evidence="2" type="ORF">EVAR_95106_1</name>
</gene>
<feature type="compositionally biased region" description="Low complexity" evidence="1">
    <location>
        <begin position="153"/>
        <end position="171"/>
    </location>
</feature>
<evidence type="ECO:0000256" key="1">
    <source>
        <dbReference type="SAM" id="MobiDB-lite"/>
    </source>
</evidence>
<dbReference type="EMBL" id="BGZK01004938">
    <property type="protein sequence ID" value="GBP11700.1"/>
    <property type="molecule type" value="Genomic_DNA"/>
</dbReference>
<keyword evidence="3" id="KW-1185">Reference proteome</keyword>
<feature type="region of interest" description="Disordered" evidence="1">
    <location>
        <begin position="136"/>
        <end position="171"/>
    </location>
</feature>
<evidence type="ECO:0000313" key="3">
    <source>
        <dbReference type="Proteomes" id="UP000299102"/>
    </source>
</evidence>
<proteinExistence type="predicted"/>
<dbReference type="Proteomes" id="UP000299102">
    <property type="component" value="Unassembled WGS sequence"/>
</dbReference>
<protein>
    <submittedName>
        <fullName evidence="2">Uncharacterized protein</fullName>
    </submittedName>
</protein>
<name>A0A4C1TDQ8_EUMVA</name>
<reference evidence="2 3" key="1">
    <citation type="journal article" date="2019" name="Commun. Biol.">
        <title>The bagworm genome reveals a unique fibroin gene that provides high tensile strength.</title>
        <authorList>
            <person name="Kono N."/>
            <person name="Nakamura H."/>
            <person name="Ohtoshi R."/>
            <person name="Tomita M."/>
            <person name="Numata K."/>
            <person name="Arakawa K."/>
        </authorList>
    </citation>
    <scope>NUCLEOTIDE SEQUENCE [LARGE SCALE GENOMIC DNA]</scope>
</reference>
<dbReference type="AlphaFoldDB" id="A0A4C1TDQ8"/>